<evidence type="ECO:0000313" key="2">
    <source>
        <dbReference type="EMBL" id="UXH79173.1"/>
    </source>
</evidence>
<feature type="region of interest" description="Disordered" evidence="1">
    <location>
        <begin position="301"/>
        <end position="403"/>
    </location>
</feature>
<dbReference type="EMBL" id="CP104562">
    <property type="protein sequence ID" value="UXH79173.1"/>
    <property type="molecule type" value="Genomic_DNA"/>
</dbReference>
<protein>
    <submittedName>
        <fullName evidence="2">Uncharacterized protein</fullName>
    </submittedName>
</protein>
<accession>A0ABY6B2M5</accession>
<feature type="compositionally biased region" description="Polar residues" evidence="1">
    <location>
        <begin position="226"/>
        <end position="238"/>
    </location>
</feature>
<dbReference type="RefSeq" id="WP_261758993.1">
    <property type="nucleotide sequence ID" value="NZ_CP104562.2"/>
</dbReference>
<keyword evidence="3" id="KW-1185">Reference proteome</keyword>
<evidence type="ECO:0000256" key="1">
    <source>
        <dbReference type="SAM" id="MobiDB-lite"/>
    </source>
</evidence>
<name>A0ABY6B2M5_9BURK</name>
<organism evidence="2 3">
    <name type="scientific">Roseateles amylovorans</name>
    <dbReference type="NCBI Taxonomy" id="2978473"/>
    <lineage>
        <taxon>Bacteria</taxon>
        <taxon>Pseudomonadati</taxon>
        <taxon>Pseudomonadota</taxon>
        <taxon>Betaproteobacteria</taxon>
        <taxon>Burkholderiales</taxon>
        <taxon>Sphaerotilaceae</taxon>
        <taxon>Roseateles</taxon>
    </lineage>
</organism>
<sequence length="658" mass="71033">MSLPVRHGALLQRVRLAIGAGAGAGLTGRAAIDPLRARQGLERALAGVDWSPSSLGPSALLFVRRLTVQGRRGPPRGDEPSGEFARQVSSAVSAQAAKAQRPWLRSDAAAAPAVCFADEAELSACLWRDWLHRTLDAGWWWHSVLGRQTPRQWLKAEVIDHGDRLVPTLSLLAARGLATAAVTRMDAAEVAAGLRALMASHAMPGIEARSNEALRRPGDQERGELQSPSGHATPSGLSDSRDRATPLTLRRLLQVVPELQRFTGDSMAGRLLAGALAVQREPAWARSSALLHALDHWAHTDAPPVTDRRGDPEADAEVHTTPPPRAGDGRSALRSVDSSDKRPSAVPPSPEAERTTSGLAMNESSTLTGHGAERGLARDPNALPDDDAPQRRSAGTLPDAQDTTPNAVAELLPTVCLTHYGGLFYLLNAALALRLYGDFTMPRDPGLRWSPWNLLAWTGQAWFGEAFTADPLWPLLADLAGRSPAEAPSRFFAEVPDWRLTDSDLAPWGAPTTLTFHATSRRLRVAHPMGFVITDVRRRTGMAPAAQARALCDAVPLLRRAVLRRAVIASANGTAAHRWLSHWRRYLEARLRAALGVRPTEDLAACVCRHRAEVSVGMARVDVVLSLADLPLSIRIAGLDRDPGWIPATGRSVMFHFE</sequence>
<dbReference type="Proteomes" id="UP001064933">
    <property type="component" value="Chromosome"/>
</dbReference>
<proteinExistence type="predicted"/>
<feature type="compositionally biased region" description="Basic and acidic residues" evidence="1">
    <location>
        <begin position="306"/>
        <end position="318"/>
    </location>
</feature>
<feature type="compositionally biased region" description="Polar residues" evidence="1">
    <location>
        <begin position="355"/>
        <end position="368"/>
    </location>
</feature>
<gene>
    <name evidence="2" type="ORF">N4261_04335</name>
</gene>
<evidence type="ECO:0000313" key="3">
    <source>
        <dbReference type="Proteomes" id="UP001064933"/>
    </source>
</evidence>
<feature type="region of interest" description="Disordered" evidence="1">
    <location>
        <begin position="216"/>
        <end position="243"/>
    </location>
</feature>
<reference evidence="2" key="1">
    <citation type="submission" date="2022-10" db="EMBL/GenBank/DDBJ databases">
        <title>Characterization and whole genome sequencing of a new Roseateles species, isolated from fresh water.</title>
        <authorList>
            <person name="Guliayeva D.Y."/>
            <person name="Akhremchuk A.E."/>
            <person name="Sikolenko M.A."/>
            <person name="Valentovich L.N."/>
            <person name="Sidarenka A.V."/>
        </authorList>
    </citation>
    <scope>NUCLEOTIDE SEQUENCE</scope>
    <source>
        <strain evidence="2">BIM B-1768</strain>
    </source>
</reference>